<gene>
    <name evidence="2" type="ORF">PSON_ATCC_30995.1.T1160037</name>
</gene>
<evidence type="ECO:0000313" key="3">
    <source>
        <dbReference type="Proteomes" id="UP000692954"/>
    </source>
</evidence>
<reference evidence="2" key="1">
    <citation type="submission" date="2021-01" db="EMBL/GenBank/DDBJ databases">
        <authorList>
            <consortium name="Genoscope - CEA"/>
            <person name="William W."/>
        </authorList>
    </citation>
    <scope>NUCLEOTIDE SEQUENCE</scope>
</reference>
<keyword evidence="1" id="KW-0812">Transmembrane</keyword>
<dbReference type="EMBL" id="CAJJDN010000116">
    <property type="protein sequence ID" value="CAD8118097.1"/>
    <property type="molecule type" value="Genomic_DNA"/>
</dbReference>
<comment type="caution">
    <text evidence="2">The sequence shown here is derived from an EMBL/GenBank/DDBJ whole genome shotgun (WGS) entry which is preliminary data.</text>
</comment>
<dbReference type="AlphaFoldDB" id="A0A8S1QTY4"/>
<dbReference type="Proteomes" id="UP000692954">
    <property type="component" value="Unassembled WGS sequence"/>
</dbReference>
<sequence length="255" mass="28649">MSLTILWKTGILIGNVAFLTGGYVLAKMLYKNYLNLKNESKRLKQDGQSNYQYLVDAFKDKVGEVVEIENLSFIGTTQPISNDSYVKSKVNNKERYICVQGVLKEYGKNVIQTQWIQLFNLTENDHKVIIQVKNKESFMPNLFKSLSAHQDNQIGAQVKEAFSVDVTEKGIAFGTNLYVFGKFIKTKLGQFKCVDSKLICDAKDAASQTQTYSYAFLVGASCVVAFSLIISGICLYFTFGDDQKNTQKQKKAIKG</sequence>
<evidence type="ECO:0000313" key="2">
    <source>
        <dbReference type="EMBL" id="CAD8118097.1"/>
    </source>
</evidence>
<keyword evidence="1" id="KW-0472">Membrane</keyword>
<keyword evidence="3" id="KW-1185">Reference proteome</keyword>
<proteinExistence type="predicted"/>
<name>A0A8S1QTY4_9CILI</name>
<protein>
    <submittedName>
        <fullName evidence="2">Uncharacterized protein</fullName>
    </submittedName>
</protein>
<feature type="transmembrane region" description="Helical" evidence="1">
    <location>
        <begin position="6"/>
        <end position="26"/>
    </location>
</feature>
<dbReference type="OrthoDB" id="302472at2759"/>
<feature type="transmembrane region" description="Helical" evidence="1">
    <location>
        <begin position="214"/>
        <end position="239"/>
    </location>
</feature>
<evidence type="ECO:0000256" key="1">
    <source>
        <dbReference type="SAM" id="Phobius"/>
    </source>
</evidence>
<organism evidence="2 3">
    <name type="scientific">Paramecium sonneborni</name>
    <dbReference type="NCBI Taxonomy" id="65129"/>
    <lineage>
        <taxon>Eukaryota</taxon>
        <taxon>Sar</taxon>
        <taxon>Alveolata</taxon>
        <taxon>Ciliophora</taxon>
        <taxon>Intramacronucleata</taxon>
        <taxon>Oligohymenophorea</taxon>
        <taxon>Peniculida</taxon>
        <taxon>Parameciidae</taxon>
        <taxon>Paramecium</taxon>
    </lineage>
</organism>
<keyword evidence="1" id="KW-1133">Transmembrane helix</keyword>
<accession>A0A8S1QTY4</accession>